<keyword evidence="1" id="KW-0472">Membrane</keyword>
<name>A0A2W5T2U5_9CORY</name>
<feature type="transmembrane region" description="Helical" evidence="1">
    <location>
        <begin position="127"/>
        <end position="147"/>
    </location>
</feature>
<dbReference type="RefSeq" id="WP_303734374.1">
    <property type="nucleotide sequence ID" value="NZ_CAKZHK010000010.1"/>
</dbReference>
<keyword evidence="1" id="KW-0812">Transmembrane</keyword>
<protein>
    <submittedName>
        <fullName evidence="2">ABC transporter permease</fullName>
    </submittedName>
</protein>
<keyword evidence="1" id="KW-1133">Transmembrane helix</keyword>
<dbReference type="Pfam" id="PF09819">
    <property type="entry name" value="ABC_cobalt"/>
    <property type="match status" value="1"/>
</dbReference>
<gene>
    <name evidence="2" type="ORF">DI525_03290</name>
</gene>
<evidence type="ECO:0000313" key="2">
    <source>
        <dbReference type="EMBL" id="PZR05685.1"/>
    </source>
</evidence>
<feature type="transmembrane region" description="Helical" evidence="1">
    <location>
        <begin position="23"/>
        <end position="43"/>
    </location>
</feature>
<feature type="transmembrane region" description="Helical" evidence="1">
    <location>
        <begin position="78"/>
        <end position="106"/>
    </location>
</feature>
<sequence length="192" mass="20047">MADQNVVRNKQRGHKSRPTPRDLLMAVAIGIAGSVVTVSVSYLQLAASAVHVYLVAATLGLWALICVLPLLIVRVPGASVVACLAMGIVCGVTTPFGPAAIGTLLLEGIIVELPFLVTRYRQWSARLFTLSTVIVAAFLGWLAPQAVGVQDPSVGMCLICAVIAAVGSVVFLAGGFWLDRRLVAAGVVERSA</sequence>
<evidence type="ECO:0000313" key="3">
    <source>
        <dbReference type="Proteomes" id="UP000249432"/>
    </source>
</evidence>
<dbReference type="Proteomes" id="UP000249432">
    <property type="component" value="Unassembled WGS sequence"/>
</dbReference>
<accession>A0A2W5T2U5</accession>
<organism evidence="2 3">
    <name type="scientific">Corynebacterium kroppenstedtii</name>
    <dbReference type="NCBI Taxonomy" id="161879"/>
    <lineage>
        <taxon>Bacteria</taxon>
        <taxon>Bacillati</taxon>
        <taxon>Actinomycetota</taxon>
        <taxon>Actinomycetes</taxon>
        <taxon>Mycobacteriales</taxon>
        <taxon>Corynebacteriaceae</taxon>
        <taxon>Corynebacterium</taxon>
    </lineage>
</organism>
<dbReference type="InterPro" id="IPR017195">
    <property type="entry name" value="ABC_thiamin-permease_prd"/>
</dbReference>
<reference evidence="2 3" key="1">
    <citation type="submission" date="2017-08" db="EMBL/GenBank/DDBJ databases">
        <title>Infants hospitalized years apart are colonized by the same room-sourced microbial strains.</title>
        <authorList>
            <person name="Brooks B."/>
            <person name="Olm M.R."/>
            <person name="Firek B.A."/>
            <person name="Baker R."/>
            <person name="Thomas B.C."/>
            <person name="Morowitz M.J."/>
            <person name="Banfield J.F."/>
        </authorList>
    </citation>
    <scope>NUCLEOTIDE SEQUENCE [LARGE SCALE GENOMIC DNA]</scope>
    <source>
        <strain evidence="2">S2_003_000_R1_3</strain>
    </source>
</reference>
<dbReference type="AlphaFoldDB" id="A0A2W5T2U5"/>
<dbReference type="EMBL" id="QFRA01000005">
    <property type="protein sequence ID" value="PZR05685.1"/>
    <property type="molecule type" value="Genomic_DNA"/>
</dbReference>
<evidence type="ECO:0000256" key="1">
    <source>
        <dbReference type="SAM" id="Phobius"/>
    </source>
</evidence>
<feature type="transmembrane region" description="Helical" evidence="1">
    <location>
        <begin position="50"/>
        <end position="72"/>
    </location>
</feature>
<comment type="caution">
    <text evidence="2">The sequence shown here is derived from an EMBL/GenBank/DDBJ whole genome shotgun (WGS) entry which is preliminary data.</text>
</comment>
<feature type="transmembrane region" description="Helical" evidence="1">
    <location>
        <begin position="153"/>
        <end position="178"/>
    </location>
</feature>
<proteinExistence type="predicted"/>